<keyword evidence="9" id="KW-1185">Reference proteome</keyword>
<comment type="subcellular location">
    <subcellularLocation>
        <location evidence="1">Membrane</location>
        <topology evidence="1">Multi-pass membrane protein</topology>
    </subcellularLocation>
</comment>
<accession>A0A397V0E7</accession>
<keyword evidence="5 6" id="KW-0472">Membrane</keyword>
<dbReference type="OrthoDB" id="2432879at2759"/>
<feature type="transmembrane region" description="Helical" evidence="6">
    <location>
        <begin position="1096"/>
        <end position="1119"/>
    </location>
</feature>
<dbReference type="AlphaFoldDB" id="A0A397V0E7"/>
<dbReference type="PANTHER" id="PTHR10582">
    <property type="entry name" value="TRANSIENT RECEPTOR POTENTIAL ION CHANNEL PROTEIN"/>
    <property type="match status" value="1"/>
</dbReference>
<reference evidence="8 9" key="1">
    <citation type="submission" date="2018-06" db="EMBL/GenBank/DDBJ databases">
        <title>Comparative genomics reveals the genomic features of Rhizophagus irregularis, R. cerebriforme, R. diaphanum and Gigaspora rosea, and their symbiotic lifestyle signature.</title>
        <authorList>
            <person name="Morin E."/>
            <person name="San Clemente H."/>
            <person name="Chen E.C.H."/>
            <person name="De La Providencia I."/>
            <person name="Hainaut M."/>
            <person name="Kuo A."/>
            <person name="Kohler A."/>
            <person name="Murat C."/>
            <person name="Tang N."/>
            <person name="Roy S."/>
            <person name="Loubradou J."/>
            <person name="Henrissat B."/>
            <person name="Grigoriev I.V."/>
            <person name="Corradi N."/>
            <person name="Roux C."/>
            <person name="Martin F.M."/>
        </authorList>
    </citation>
    <scope>NUCLEOTIDE SEQUENCE [LARGE SCALE GENOMIC DNA]</scope>
    <source>
        <strain evidence="8 9">DAOM 194757</strain>
    </source>
</reference>
<evidence type="ECO:0000256" key="4">
    <source>
        <dbReference type="ARBA" id="ARBA00022989"/>
    </source>
</evidence>
<evidence type="ECO:0000256" key="2">
    <source>
        <dbReference type="ARBA" id="ARBA00022692"/>
    </source>
</evidence>
<dbReference type="GO" id="GO:0005886">
    <property type="term" value="C:plasma membrane"/>
    <property type="evidence" value="ECO:0007669"/>
    <property type="project" value="TreeGrafter"/>
</dbReference>
<dbReference type="PANTHER" id="PTHR10582:SF2">
    <property type="entry name" value="INACTIVE"/>
    <property type="match status" value="1"/>
</dbReference>
<dbReference type="Proteomes" id="UP000266673">
    <property type="component" value="Unassembled WGS sequence"/>
</dbReference>
<dbReference type="InterPro" id="IPR024862">
    <property type="entry name" value="TRPV"/>
</dbReference>
<dbReference type="SUPFAM" id="SSF81324">
    <property type="entry name" value="Voltage-gated potassium channels"/>
    <property type="match status" value="1"/>
</dbReference>
<evidence type="ECO:0000259" key="7">
    <source>
        <dbReference type="Pfam" id="PF00520"/>
    </source>
</evidence>
<protein>
    <recommendedName>
        <fullName evidence="7">Ion transport domain-containing protein</fullName>
    </recommendedName>
</protein>
<evidence type="ECO:0000313" key="9">
    <source>
        <dbReference type="Proteomes" id="UP000266673"/>
    </source>
</evidence>
<dbReference type="InterPro" id="IPR005821">
    <property type="entry name" value="Ion_trans_dom"/>
</dbReference>
<dbReference type="EMBL" id="QKWP01000749">
    <property type="protein sequence ID" value="RIB15361.1"/>
    <property type="molecule type" value="Genomic_DNA"/>
</dbReference>
<feature type="transmembrane region" description="Helical" evidence="6">
    <location>
        <begin position="1063"/>
        <end position="1084"/>
    </location>
</feature>
<evidence type="ECO:0000313" key="8">
    <source>
        <dbReference type="EMBL" id="RIB15361.1"/>
    </source>
</evidence>
<dbReference type="InterPro" id="IPR036322">
    <property type="entry name" value="WD40_repeat_dom_sf"/>
</dbReference>
<dbReference type="GO" id="GO:0098703">
    <property type="term" value="P:calcium ion import across plasma membrane"/>
    <property type="evidence" value="ECO:0007669"/>
    <property type="project" value="TreeGrafter"/>
</dbReference>
<feature type="transmembrane region" description="Helical" evidence="6">
    <location>
        <begin position="919"/>
        <end position="937"/>
    </location>
</feature>
<keyword evidence="3" id="KW-0677">Repeat</keyword>
<sequence length="1220" mass="143412">MSEEDKSSQIVVEIKSDPHNSKKIERLILSPNYEYAATWSEEDKSICGWQLNDLDQVFELDRSSSVDKICKDLKLKISTTKLWCPVLAGVSNDKLVAINLYNEEIDNGRIVIVDLKTENKIIKPVTSFLDNPIEDYWLRDCIFYDNGDFVVEAFTPRQINLNILRFSNKNLSNNRWKVNKSIFIEPTNFVWNYLYDNESFMLLDTNGTLTQWKLNTLLFEKQYHLGLNRVLKRSNVINMICIFNKSSTLFAIFLEISGNSITNDIIISVYLIKNSSFLSQCEYRKKSDLLHFEFISFDEGERLLLFFENNSLEIRDPYNLELFQTDNDSRFFKELSNSNEDTEKFKMLKNEKIYIVSDRQISVQEISKQQWIKYLREKLGDQYEIRALPRKSQVVDFLQTIIDDYDKNESILDNDIENQTYESKNLLVKWIVTQNLDENLTIVQTMKAKQYEPAEEDWESVDEWKINSEYLSDQNRKFVYKCKLLDNGDLIMITSIGLLILTIRSFEKKDKIRLRYYKGSGFPFNQKYIDYMKEKRLIRLEEEEEEEEENKSKYKVFIADRETILKLLDDIKDLSSLSPDFLSITTYRENRDLCIFSNNEDNPFQDLLDDYFDDELTLSTFGELLLNAFIKSNDDMMIERMMEKSTDDKLIISFYGQTLLNKFLKNNDNMMIERLMETLYKQYIMKKAEEGKDINLLTNINLLEIVTFKINELSMKYPDILNQFLSTTALIPISMNKAIAIENFSSKSHLQSIGYYSQPSYISSINKIITRIKTPFAKIFKKKSKKTDDQQHQSIILIFPLPKFSCYPSEYNPLIEFFFPKFSPFANYESSELYKWWSGQAIINFKWNTYGKYYFTAIFILYSIFMGCFLIVATLVNEISESIQEQLLFATIILGAWHIFIEFRHLLCHRIRWIKDPWNWFDAIAMIFPVYTSITWLESSTFPVWSATISVLFLEIRFLLFFRVFEILGAYFAMIVGVAQKAFSYLIILAFIIFAFSHSLHILLRPTTNVSLNATNVNLNNPNYGNDQNNPWNLVSSYHSVSVLGTVSQNATLTELPSASTNMFTSLYTAFLAVYLMLTGDKTYVTKWSLTENSILAALIVFFTFFSTIYLMNLFIGLLSNAIPETNRNELYLLQKAKILSEIELLYMLPSQRRKNNWFPEIIFYKFDLDKLHNIIQRVQNNKWDNFDEKPFLSDALKKLVNVKTENEDMKNMYVTKVMS</sequence>
<feature type="transmembrane region" description="Helical" evidence="6">
    <location>
        <begin position="887"/>
        <end position="907"/>
    </location>
</feature>
<comment type="caution">
    <text evidence="8">The sequence shown here is derived from an EMBL/GenBank/DDBJ whole genome shotgun (WGS) entry which is preliminary data.</text>
</comment>
<dbReference type="SUPFAM" id="SSF50978">
    <property type="entry name" value="WD40 repeat-like"/>
    <property type="match status" value="1"/>
</dbReference>
<gene>
    <name evidence="8" type="ORF">C2G38_2143609</name>
</gene>
<feature type="transmembrane region" description="Helical" evidence="6">
    <location>
        <begin position="983"/>
        <end position="1004"/>
    </location>
</feature>
<feature type="transmembrane region" description="Helical" evidence="6">
    <location>
        <begin position="853"/>
        <end position="875"/>
    </location>
</feature>
<keyword evidence="4 6" id="KW-1133">Transmembrane helix</keyword>
<evidence type="ECO:0000256" key="5">
    <source>
        <dbReference type="ARBA" id="ARBA00023136"/>
    </source>
</evidence>
<dbReference type="STRING" id="44941.A0A397V0E7"/>
<feature type="domain" description="Ion transport" evidence="7">
    <location>
        <begin position="854"/>
        <end position="1128"/>
    </location>
</feature>
<keyword evidence="2 6" id="KW-0812">Transmembrane</keyword>
<name>A0A397V0E7_9GLOM</name>
<evidence type="ECO:0000256" key="1">
    <source>
        <dbReference type="ARBA" id="ARBA00004141"/>
    </source>
</evidence>
<dbReference type="Pfam" id="PF00520">
    <property type="entry name" value="Ion_trans"/>
    <property type="match status" value="1"/>
</dbReference>
<proteinExistence type="predicted"/>
<organism evidence="8 9">
    <name type="scientific">Gigaspora rosea</name>
    <dbReference type="NCBI Taxonomy" id="44941"/>
    <lineage>
        <taxon>Eukaryota</taxon>
        <taxon>Fungi</taxon>
        <taxon>Fungi incertae sedis</taxon>
        <taxon>Mucoromycota</taxon>
        <taxon>Glomeromycotina</taxon>
        <taxon>Glomeromycetes</taxon>
        <taxon>Diversisporales</taxon>
        <taxon>Gigasporaceae</taxon>
        <taxon>Gigaspora</taxon>
    </lineage>
</organism>
<evidence type="ECO:0000256" key="6">
    <source>
        <dbReference type="SAM" id="Phobius"/>
    </source>
</evidence>
<dbReference type="GO" id="GO:0005216">
    <property type="term" value="F:monoatomic ion channel activity"/>
    <property type="evidence" value="ECO:0007669"/>
    <property type="project" value="InterPro"/>
</dbReference>
<evidence type="ECO:0000256" key="3">
    <source>
        <dbReference type="ARBA" id="ARBA00022737"/>
    </source>
</evidence>